<dbReference type="Pfam" id="PF03083">
    <property type="entry name" value="MtN3_slv"/>
    <property type="match status" value="2"/>
</dbReference>
<reference evidence="10 11" key="1">
    <citation type="submission" date="2017-07" db="EMBL/GenBank/DDBJ databases">
        <title>An improved, manually edited Actinidia chinensis var. chinensis (kiwifruit) genome highlights the challenges associated with draft genomes and gene prediction in plants.</title>
        <authorList>
            <person name="Pilkington S."/>
            <person name="Crowhurst R."/>
            <person name="Hilario E."/>
            <person name="Nardozza S."/>
            <person name="Fraser L."/>
            <person name="Peng Y."/>
            <person name="Gunaseelan K."/>
            <person name="Simpson R."/>
            <person name="Tahir J."/>
            <person name="Deroles S."/>
            <person name="Templeton K."/>
            <person name="Luo Z."/>
            <person name="Davy M."/>
            <person name="Cheng C."/>
            <person name="Mcneilage M."/>
            <person name="Scaglione D."/>
            <person name="Liu Y."/>
            <person name="Zhang Q."/>
            <person name="Datson P."/>
            <person name="De Silva N."/>
            <person name="Gardiner S."/>
            <person name="Bassett H."/>
            <person name="Chagne D."/>
            <person name="Mccallum J."/>
            <person name="Dzierzon H."/>
            <person name="Deng C."/>
            <person name="Wang Y.-Y."/>
            <person name="Barron N."/>
            <person name="Manako K."/>
            <person name="Bowen J."/>
            <person name="Foster T."/>
            <person name="Erridge Z."/>
            <person name="Tiffin H."/>
            <person name="Waite C."/>
            <person name="Davies K."/>
            <person name="Grierson E."/>
            <person name="Laing W."/>
            <person name="Kirk R."/>
            <person name="Chen X."/>
            <person name="Wood M."/>
            <person name="Montefiori M."/>
            <person name="Brummell D."/>
            <person name="Schwinn K."/>
            <person name="Catanach A."/>
            <person name="Fullerton C."/>
            <person name="Li D."/>
            <person name="Meiyalaghan S."/>
            <person name="Nieuwenhuizen N."/>
            <person name="Read N."/>
            <person name="Prakash R."/>
            <person name="Hunter D."/>
            <person name="Zhang H."/>
            <person name="Mckenzie M."/>
            <person name="Knabel M."/>
            <person name="Harris A."/>
            <person name="Allan A."/>
            <person name="Chen A."/>
            <person name="Janssen B."/>
            <person name="Plunkett B."/>
            <person name="Dwamena C."/>
            <person name="Voogd C."/>
            <person name="Leif D."/>
            <person name="Lafferty D."/>
            <person name="Souleyre E."/>
            <person name="Varkonyi-Gasic E."/>
            <person name="Gambi F."/>
            <person name="Hanley J."/>
            <person name="Yao J.-L."/>
            <person name="Cheung J."/>
            <person name="David K."/>
            <person name="Warren B."/>
            <person name="Marsh K."/>
            <person name="Snowden K."/>
            <person name="Lin-Wang K."/>
            <person name="Brian L."/>
            <person name="Martinez-Sanchez M."/>
            <person name="Wang M."/>
            <person name="Ileperuma N."/>
            <person name="Macnee N."/>
            <person name="Campin R."/>
            <person name="Mcatee P."/>
            <person name="Drummond R."/>
            <person name="Espley R."/>
            <person name="Ireland H."/>
            <person name="Wu R."/>
            <person name="Atkinson R."/>
            <person name="Karunairetnam S."/>
            <person name="Bulley S."/>
            <person name="Chunkath S."/>
            <person name="Hanley Z."/>
            <person name="Storey R."/>
            <person name="Thrimawithana A."/>
            <person name="Thomson S."/>
            <person name="David C."/>
            <person name="Testolin R."/>
        </authorList>
    </citation>
    <scope>NUCLEOTIDE SEQUENCE [LARGE SCALE GENOMIC DNA]</scope>
    <source>
        <strain evidence="11">cv. Red5</strain>
        <tissue evidence="10">Young leaf</tissue>
    </source>
</reference>
<name>A0A2R6Q949_ACTCC</name>
<evidence type="ECO:0000256" key="1">
    <source>
        <dbReference type="ARBA" id="ARBA00004127"/>
    </source>
</evidence>
<organism evidence="10 11">
    <name type="scientific">Actinidia chinensis var. chinensis</name>
    <name type="common">Chinese soft-hair kiwi</name>
    <dbReference type="NCBI Taxonomy" id="1590841"/>
    <lineage>
        <taxon>Eukaryota</taxon>
        <taxon>Viridiplantae</taxon>
        <taxon>Streptophyta</taxon>
        <taxon>Embryophyta</taxon>
        <taxon>Tracheophyta</taxon>
        <taxon>Spermatophyta</taxon>
        <taxon>Magnoliopsida</taxon>
        <taxon>eudicotyledons</taxon>
        <taxon>Gunneridae</taxon>
        <taxon>Pentapetalae</taxon>
        <taxon>asterids</taxon>
        <taxon>Ericales</taxon>
        <taxon>Actinidiaceae</taxon>
        <taxon>Actinidia</taxon>
    </lineage>
</organism>
<dbReference type="Gene3D" id="1.20.1280.290">
    <property type="match status" value="2"/>
</dbReference>
<keyword evidence="5 9" id="KW-0812">Transmembrane</keyword>
<evidence type="ECO:0000256" key="2">
    <source>
        <dbReference type="ARBA" id="ARBA00007809"/>
    </source>
</evidence>
<feature type="transmembrane region" description="Helical" evidence="9">
    <location>
        <begin position="192"/>
        <end position="211"/>
    </location>
</feature>
<dbReference type="PANTHER" id="PTHR10791:SF28">
    <property type="entry name" value="BIDIRECTIONAL SUGAR TRANSPORTER SWEET3"/>
    <property type="match status" value="1"/>
</dbReference>
<dbReference type="AlphaFoldDB" id="A0A2R6Q949"/>
<dbReference type="EMBL" id="NKQK01000018">
    <property type="protein sequence ID" value="PSS04433.1"/>
    <property type="molecule type" value="Genomic_DNA"/>
</dbReference>
<dbReference type="GO" id="GO:0051119">
    <property type="term" value="F:sugar transmembrane transporter activity"/>
    <property type="evidence" value="ECO:0007669"/>
    <property type="project" value="InterPro"/>
</dbReference>
<dbReference type="GO" id="GO:0012505">
    <property type="term" value="C:endomembrane system"/>
    <property type="evidence" value="ECO:0007669"/>
    <property type="project" value="UniProtKB-SubCell"/>
</dbReference>
<dbReference type="FunCoup" id="A0A2R6Q949">
    <property type="interactions" value="610"/>
</dbReference>
<comment type="similarity">
    <text evidence="2 9">Belongs to the SWEET sugar transporter family.</text>
</comment>
<keyword evidence="6" id="KW-0677">Repeat</keyword>
<protein>
    <recommendedName>
        <fullName evidence="9">Bidirectional sugar transporter SWEET</fullName>
    </recommendedName>
</protein>
<evidence type="ECO:0000256" key="8">
    <source>
        <dbReference type="ARBA" id="ARBA00023136"/>
    </source>
</evidence>
<keyword evidence="8 9" id="KW-0472">Membrane</keyword>
<comment type="subcellular location">
    <subcellularLocation>
        <location evidence="9">Cell membrane</location>
        <topology evidence="9">Multi-pass membrane protein</topology>
    </subcellularLocation>
    <subcellularLocation>
        <location evidence="1">Endomembrane system</location>
        <topology evidence="1">Multi-pass membrane protein</topology>
    </subcellularLocation>
</comment>
<accession>A0A2R6Q949</accession>
<evidence type="ECO:0000313" key="11">
    <source>
        <dbReference type="Proteomes" id="UP000241394"/>
    </source>
</evidence>
<dbReference type="GO" id="GO:0051260">
    <property type="term" value="P:protein homooligomerization"/>
    <property type="evidence" value="ECO:0007669"/>
    <property type="project" value="UniProtKB-ARBA"/>
</dbReference>
<sequence length="250" mass="28205">MGERLRLAVGVMGNAASMLLYAAPILTFSRVIKRKNTEEFSCVPYIIALLNCFLYTWYGLPVVSYRWENFPLVTINGLGVLLELSFILIYFWFTSARGKKKVVMIAIPVILVSCITAVISAFAFHDHHHRKAFIGSVGLIASVSMYGSPLVVMKRVIQTKSVEFMPFYLSFFSFLASSLWMAYGLLSHDLFIASPNLVGSPLGIVQLVLYCKYRKKVIMEEPPKMDIEKNIEKTKQQLEIIVTEDANGKI</sequence>
<dbReference type="GO" id="GO:0005886">
    <property type="term" value="C:plasma membrane"/>
    <property type="evidence" value="ECO:0007669"/>
    <property type="project" value="UniProtKB-SubCell"/>
</dbReference>
<evidence type="ECO:0000313" key="10">
    <source>
        <dbReference type="EMBL" id="PSS04433.1"/>
    </source>
</evidence>
<feature type="transmembrane region" description="Helical" evidence="9">
    <location>
        <begin position="70"/>
        <end position="93"/>
    </location>
</feature>
<dbReference type="Proteomes" id="UP000241394">
    <property type="component" value="Chromosome LG18"/>
</dbReference>
<dbReference type="InterPro" id="IPR047664">
    <property type="entry name" value="SWEET"/>
</dbReference>
<feature type="transmembrane region" description="Helical" evidence="9">
    <location>
        <begin position="40"/>
        <end position="58"/>
    </location>
</feature>
<dbReference type="OrthoDB" id="409725at2759"/>
<keyword evidence="3 9" id="KW-0813">Transport</keyword>
<feature type="transmembrane region" description="Helical" evidence="9">
    <location>
        <begin position="164"/>
        <end position="186"/>
    </location>
</feature>
<evidence type="ECO:0000256" key="3">
    <source>
        <dbReference type="ARBA" id="ARBA00022448"/>
    </source>
</evidence>
<evidence type="ECO:0000256" key="9">
    <source>
        <dbReference type="RuleBase" id="RU910715"/>
    </source>
</evidence>
<feature type="transmembrane region" description="Helical" evidence="9">
    <location>
        <begin position="105"/>
        <end position="125"/>
    </location>
</feature>
<evidence type="ECO:0000256" key="5">
    <source>
        <dbReference type="ARBA" id="ARBA00022692"/>
    </source>
</evidence>
<reference evidence="11" key="2">
    <citation type="journal article" date="2018" name="BMC Genomics">
        <title>A manually annotated Actinidia chinensis var. chinensis (kiwifruit) genome highlights the challenges associated with draft genomes and gene prediction in plants.</title>
        <authorList>
            <person name="Pilkington S.M."/>
            <person name="Crowhurst R."/>
            <person name="Hilario E."/>
            <person name="Nardozza S."/>
            <person name="Fraser L."/>
            <person name="Peng Y."/>
            <person name="Gunaseelan K."/>
            <person name="Simpson R."/>
            <person name="Tahir J."/>
            <person name="Deroles S.C."/>
            <person name="Templeton K."/>
            <person name="Luo Z."/>
            <person name="Davy M."/>
            <person name="Cheng C."/>
            <person name="McNeilage M."/>
            <person name="Scaglione D."/>
            <person name="Liu Y."/>
            <person name="Zhang Q."/>
            <person name="Datson P."/>
            <person name="De Silva N."/>
            <person name="Gardiner S.E."/>
            <person name="Bassett H."/>
            <person name="Chagne D."/>
            <person name="McCallum J."/>
            <person name="Dzierzon H."/>
            <person name="Deng C."/>
            <person name="Wang Y.Y."/>
            <person name="Barron L."/>
            <person name="Manako K."/>
            <person name="Bowen J."/>
            <person name="Foster T.M."/>
            <person name="Erridge Z.A."/>
            <person name="Tiffin H."/>
            <person name="Waite C.N."/>
            <person name="Davies K.M."/>
            <person name="Grierson E.P."/>
            <person name="Laing W.A."/>
            <person name="Kirk R."/>
            <person name="Chen X."/>
            <person name="Wood M."/>
            <person name="Montefiori M."/>
            <person name="Brummell D.A."/>
            <person name="Schwinn K.E."/>
            <person name="Catanach A."/>
            <person name="Fullerton C."/>
            <person name="Li D."/>
            <person name="Meiyalaghan S."/>
            <person name="Nieuwenhuizen N."/>
            <person name="Read N."/>
            <person name="Prakash R."/>
            <person name="Hunter D."/>
            <person name="Zhang H."/>
            <person name="McKenzie M."/>
            <person name="Knabel M."/>
            <person name="Harris A."/>
            <person name="Allan A.C."/>
            <person name="Gleave A."/>
            <person name="Chen A."/>
            <person name="Janssen B.J."/>
            <person name="Plunkett B."/>
            <person name="Ampomah-Dwamena C."/>
            <person name="Voogd C."/>
            <person name="Leif D."/>
            <person name="Lafferty D."/>
            <person name="Souleyre E.J.F."/>
            <person name="Varkonyi-Gasic E."/>
            <person name="Gambi F."/>
            <person name="Hanley J."/>
            <person name="Yao J.L."/>
            <person name="Cheung J."/>
            <person name="David K.M."/>
            <person name="Warren B."/>
            <person name="Marsh K."/>
            <person name="Snowden K.C."/>
            <person name="Lin-Wang K."/>
            <person name="Brian L."/>
            <person name="Martinez-Sanchez M."/>
            <person name="Wang M."/>
            <person name="Ileperuma N."/>
            <person name="Macnee N."/>
            <person name="Campin R."/>
            <person name="McAtee P."/>
            <person name="Drummond R.S.M."/>
            <person name="Espley R.V."/>
            <person name="Ireland H.S."/>
            <person name="Wu R."/>
            <person name="Atkinson R.G."/>
            <person name="Karunairetnam S."/>
            <person name="Bulley S."/>
            <person name="Chunkath S."/>
            <person name="Hanley Z."/>
            <person name="Storey R."/>
            <person name="Thrimawithana A.H."/>
            <person name="Thomson S."/>
            <person name="David C."/>
            <person name="Testolin R."/>
            <person name="Huang H."/>
            <person name="Hellens R.P."/>
            <person name="Schaffer R.J."/>
        </authorList>
    </citation>
    <scope>NUCLEOTIDE SEQUENCE [LARGE SCALE GENOMIC DNA]</scope>
    <source>
        <strain evidence="11">cv. Red5</strain>
    </source>
</reference>
<keyword evidence="7 9" id="KW-1133">Transmembrane helix</keyword>
<comment type="caution">
    <text evidence="10">The sequence shown here is derived from an EMBL/GenBank/DDBJ whole genome shotgun (WGS) entry which is preliminary data.</text>
</comment>
<keyword evidence="11" id="KW-1185">Reference proteome</keyword>
<dbReference type="InParanoid" id="A0A2R6Q949"/>
<dbReference type="PANTHER" id="PTHR10791">
    <property type="entry name" value="RAG1-ACTIVATING PROTEIN 1"/>
    <property type="match status" value="1"/>
</dbReference>
<feature type="transmembrane region" description="Helical" evidence="9">
    <location>
        <begin position="131"/>
        <end position="152"/>
    </location>
</feature>
<dbReference type="STRING" id="1590841.A0A2R6Q949"/>
<proteinExistence type="inferred from homology"/>
<dbReference type="Gramene" id="PSS04433">
    <property type="protein sequence ID" value="PSS04433"/>
    <property type="gene ID" value="CEY00_Acc20287"/>
</dbReference>
<gene>
    <name evidence="10" type="ORF">CEY00_Acc20287</name>
</gene>
<dbReference type="FunFam" id="1.20.1280.290:FF:000001">
    <property type="entry name" value="Bidirectional sugar transporter SWEET"/>
    <property type="match status" value="1"/>
</dbReference>
<evidence type="ECO:0000256" key="6">
    <source>
        <dbReference type="ARBA" id="ARBA00022737"/>
    </source>
</evidence>
<feature type="transmembrane region" description="Helical" evidence="9">
    <location>
        <begin position="6"/>
        <end position="28"/>
    </location>
</feature>
<dbReference type="InterPro" id="IPR004316">
    <property type="entry name" value="SWEET_rpt"/>
</dbReference>
<dbReference type="FunFam" id="1.20.1280.290:FF:000002">
    <property type="entry name" value="Bidirectional sugar transporter SWEET"/>
    <property type="match status" value="1"/>
</dbReference>
<comment type="function">
    <text evidence="9">Mediates both low-affinity uptake and efflux of sugar across the membrane.</text>
</comment>
<evidence type="ECO:0000256" key="7">
    <source>
        <dbReference type="ARBA" id="ARBA00022989"/>
    </source>
</evidence>
<evidence type="ECO:0000256" key="4">
    <source>
        <dbReference type="ARBA" id="ARBA00022597"/>
    </source>
</evidence>
<keyword evidence="4 9" id="KW-0762">Sugar transport</keyword>
<dbReference type="OMA" id="CSLWLRY"/>